<protein>
    <submittedName>
        <fullName evidence="1">Uncharacterized protein</fullName>
    </submittedName>
</protein>
<proteinExistence type="predicted"/>
<dbReference type="Proteomes" id="UP001054945">
    <property type="component" value="Unassembled WGS sequence"/>
</dbReference>
<accession>A0AAV4X4S7</accession>
<reference evidence="1 2" key="1">
    <citation type="submission" date="2021-06" db="EMBL/GenBank/DDBJ databases">
        <title>Caerostris extrusa draft genome.</title>
        <authorList>
            <person name="Kono N."/>
            <person name="Arakawa K."/>
        </authorList>
    </citation>
    <scope>NUCLEOTIDE SEQUENCE [LARGE SCALE GENOMIC DNA]</scope>
</reference>
<evidence type="ECO:0000313" key="2">
    <source>
        <dbReference type="Proteomes" id="UP001054945"/>
    </source>
</evidence>
<comment type="caution">
    <text evidence="1">The sequence shown here is derived from an EMBL/GenBank/DDBJ whole genome shotgun (WGS) entry which is preliminary data.</text>
</comment>
<name>A0AAV4X4S7_CAEEX</name>
<gene>
    <name evidence="1" type="ORF">CEXT_597791</name>
</gene>
<sequence length="128" mass="13844">MVLAQFYDEEKKLRVIVSDFTTINGFQTVEADSHGSRGYVVSDSSDFTATDLNCGGRLHGASGYVVSDLSDFTATELRKSLVLKLWNLNPKMGGDTVEADSHGTRGYVISDLSDFTATDLGNTIGLKL</sequence>
<evidence type="ECO:0000313" key="1">
    <source>
        <dbReference type="EMBL" id="GIY88784.1"/>
    </source>
</evidence>
<keyword evidence="2" id="KW-1185">Reference proteome</keyword>
<organism evidence="1 2">
    <name type="scientific">Caerostris extrusa</name>
    <name type="common">Bark spider</name>
    <name type="synonym">Caerostris bankana</name>
    <dbReference type="NCBI Taxonomy" id="172846"/>
    <lineage>
        <taxon>Eukaryota</taxon>
        <taxon>Metazoa</taxon>
        <taxon>Ecdysozoa</taxon>
        <taxon>Arthropoda</taxon>
        <taxon>Chelicerata</taxon>
        <taxon>Arachnida</taxon>
        <taxon>Araneae</taxon>
        <taxon>Araneomorphae</taxon>
        <taxon>Entelegynae</taxon>
        <taxon>Araneoidea</taxon>
        <taxon>Araneidae</taxon>
        <taxon>Caerostris</taxon>
    </lineage>
</organism>
<dbReference type="AlphaFoldDB" id="A0AAV4X4S7"/>
<dbReference type="EMBL" id="BPLR01017102">
    <property type="protein sequence ID" value="GIY88784.1"/>
    <property type="molecule type" value="Genomic_DNA"/>
</dbReference>